<keyword evidence="1" id="KW-0732">Signal</keyword>
<comment type="caution">
    <text evidence="2">The sequence shown here is derived from an EMBL/GenBank/DDBJ whole genome shotgun (WGS) entry which is preliminary data.</text>
</comment>
<dbReference type="InterPro" id="IPR006311">
    <property type="entry name" value="TAT_signal"/>
</dbReference>
<evidence type="ECO:0000256" key="1">
    <source>
        <dbReference type="SAM" id="SignalP"/>
    </source>
</evidence>
<evidence type="ECO:0000313" key="3">
    <source>
        <dbReference type="Proteomes" id="UP000239209"/>
    </source>
</evidence>
<proteinExistence type="predicted"/>
<sequence length="207" mass="20938">MTLSRNRWILAAGVTGIAVAVAVTGAVAANAAQEPAPRSTASAGEVPVSIPEPPVAPDAIGTVIDTGIAAKQGTWVFAFVPVKDKELPQTDFGLMAGRRQASGAVSADVMVNEVVGPAKAPGFHGIEGAMEVNGEPTPAFGYYVGAAERITAKAGKRTVTAKIAAWSEDSSVKAFWFAPGTGEVTDVRAFDAAGKALPAGHDVVAVG</sequence>
<feature type="chain" id="PRO_5015491506" evidence="1">
    <location>
        <begin position="32"/>
        <end position="207"/>
    </location>
</feature>
<dbReference type="RefSeq" id="WP_106129655.1">
    <property type="nucleotide sequence ID" value="NZ_PVZG01000015.1"/>
</dbReference>
<dbReference type="AlphaFoldDB" id="A0A2T0RQK1"/>
<keyword evidence="3" id="KW-1185">Reference proteome</keyword>
<accession>A0A2T0RQK1</accession>
<name>A0A2T0RQK1_9ACTN</name>
<dbReference type="PROSITE" id="PS51318">
    <property type="entry name" value="TAT"/>
    <property type="match status" value="1"/>
</dbReference>
<evidence type="ECO:0000313" key="2">
    <source>
        <dbReference type="EMBL" id="PRY23448.1"/>
    </source>
</evidence>
<organism evidence="2 3">
    <name type="scientific">Pseudosporangium ferrugineum</name>
    <dbReference type="NCBI Taxonomy" id="439699"/>
    <lineage>
        <taxon>Bacteria</taxon>
        <taxon>Bacillati</taxon>
        <taxon>Actinomycetota</taxon>
        <taxon>Actinomycetes</taxon>
        <taxon>Micromonosporales</taxon>
        <taxon>Micromonosporaceae</taxon>
        <taxon>Pseudosporangium</taxon>
    </lineage>
</organism>
<feature type="signal peptide" evidence="1">
    <location>
        <begin position="1"/>
        <end position="31"/>
    </location>
</feature>
<gene>
    <name evidence="2" type="ORF">CLV70_115181</name>
</gene>
<dbReference type="EMBL" id="PVZG01000015">
    <property type="protein sequence ID" value="PRY23448.1"/>
    <property type="molecule type" value="Genomic_DNA"/>
</dbReference>
<dbReference type="Proteomes" id="UP000239209">
    <property type="component" value="Unassembled WGS sequence"/>
</dbReference>
<protein>
    <submittedName>
        <fullName evidence="2">Uncharacterized protein</fullName>
    </submittedName>
</protein>
<dbReference type="OrthoDB" id="3690121at2"/>
<reference evidence="2 3" key="1">
    <citation type="submission" date="2018-03" db="EMBL/GenBank/DDBJ databases">
        <title>Genomic Encyclopedia of Archaeal and Bacterial Type Strains, Phase II (KMG-II): from individual species to whole genera.</title>
        <authorList>
            <person name="Goeker M."/>
        </authorList>
    </citation>
    <scope>NUCLEOTIDE SEQUENCE [LARGE SCALE GENOMIC DNA]</scope>
    <source>
        <strain evidence="2 3">DSM 45348</strain>
    </source>
</reference>